<dbReference type="Pfam" id="PF01625">
    <property type="entry name" value="PMSR"/>
    <property type="match status" value="1"/>
</dbReference>
<comment type="catalytic activity">
    <reaction evidence="2 4">
        <text>L-methionyl-[protein] + [thioredoxin]-disulfide + H2O = L-methionyl-(S)-S-oxide-[protein] + [thioredoxin]-dithiol</text>
        <dbReference type="Rhea" id="RHEA:14217"/>
        <dbReference type="Rhea" id="RHEA-COMP:10698"/>
        <dbReference type="Rhea" id="RHEA-COMP:10700"/>
        <dbReference type="Rhea" id="RHEA-COMP:12313"/>
        <dbReference type="Rhea" id="RHEA-COMP:12315"/>
        <dbReference type="ChEBI" id="CHEBI:15377"/>
        <dbReference type="ChEBI" id="CHEBI:16044"/>
        <dbReference type="ChEBI" id="CHEBI:29950"/>
        <dbReference type="ChEBI" id="CHEBI:44120"/>
        <dbReference type="ChEBI" id="CHEBI:50058"/>
        <dbReference type="EC" id="1.8.4.11"/>
    </reaction>
</comment>
<organism evidence="7 8">
    <name type="scientific">Candidatus Phycosocius bacilliformis</name>
    <dbReference type="NCBI Taxonomy" id="1445552"/>
    <lineage>
        <taxon>Bacteria</taxon>
        <taxon>Pseudomonadati</taxon>
        <taxon>Pseudomonadota</taxon>
        <taxon>Alphaproteobacteria</taxon>
        <taxon>Caulobacterales</taxon>
        <taxon>Caulobacterales incertae sedis</taxon>
        <taxon>Candidatus Phycosocius</taxon>
    </lineage>
</organism>
<dbReference type="NCBIfam" id="TIGR00401">
    <property type="entry name" value="msrA"/>
    <property type="match status" value="1"/>
</dbReference>
<keyword evidence="8" id="KW-1185">Reference proteome</keyword>
<dbReference type="HAMAP" id="MF_01401">
    <property type="entry name" value="MsrA"/>
    <property type="match status" value="1"/>
</dbReference>
<evidence type="ECO:0000256" key="4">
    <source>
        <dbReference type="HAMAP-Rule" id="MF_01401"/>
    </source>
</evidence>
<dbReference type="InterPro" id="IPR002569">
    <property type="entry name" value="Met_Sox_Rdtase_MsrA_dom"/>
</dbReference>
<evidence type="ECO:0000256" key="2">
    <source>
        <dbReference type="ARBA" id="ARBA00047806"/>
    </source>
</evidence>
<comment type="function">
    <text evidence="4">Has an important function as a repair enzyme for proteins that have been inactivated by oxidation. Catalyzes the reversible oxidation-reduction of methionine sulfoxide in proteins to methionine.</text>
</comment>
<dbReference type="InterPro" id="IPR036509">
    <property type="entry name" value="Met_Sox_Rdtase_MsrA_sf"/>
</dbReference>
<feature type="domain" description="Peptide methionine sulphoxide reductase MsrA" evidence="6">
    <location>
        <begin position="56"/>
        <end position="205"/>
    </location>
</feature>
<dbReference type="PROSITE" id="PS51257">
    <property type="entry name" value="PROKAR_LIPOPROTEIN"/>
    <property type="match status" value="1"/>
</dbReference>
<protein>
    <recommendedName>
        <fullName evidence="4">Peptide methionine sulfoxide reductase MsrA</fullName>
        <shortName evidence="4">Protein-methionine-S-oxide reductase</shortName>
        <ecNumber evidence="4">1.8.4.11</ecNumber>
    </recommendedName>
    <alternativeName>
        <fullName evidence="4">Peptide-methionine (S)-S-oxide reductase</fullName>
        <shortName evidence="4">Peptide Met(O) reductase</shortName>
    </alternativeName>
</protein>
<dbReference type="GO" id="GO:0008113">
    <property type="term" value="F:peptide-methionine (S)-S-oxide reductase activity"/>
    <property type="evidence" value="ECO:0007669"/>
    <property type="project" value="UniProtKB-UniRule"/>
</dbReference>
<comment type="catalytic activity">
    <reaction evidence="3 4">
        <text>[thioredoxin]-disulfide + L-methionine + H2O = L-methionine (S)-S-oxide + [thioredoxin]-dithiol</text>
        <dbReference type="Rhea" id="RHEA:19993"/>
        <dbReference type="Rhea" id="RHEA-COMP:10698"/>
        <dbReference type="Rhea" id="RHEA-COMP:10700"/>
        <dbReference type="ChEBI" id="CHEBI:15377"/>
        <dbReference type="ChEBI" id="CHEBI:29950"/>
        <dbReference type="ChEBI" id="CHEBI:50058"/>
        <dbReference type="ChEBI" id="CHEBI:57844"/>
        <dbReference type="ChEBI" id="CHEBI:58772"/>
        <dbReference type="EC" id="1.8.4.11"/>
    </reaction>
</comment>
<keyword evidence="1 4" id="KW-0560">Oxidoreductase</keyword>
<accession>A0A2P2E9W3</accession>
<comment type="similarity">
    <text evidence="4">Belongs to the MsrA Met sulfoxide reductase family.</text>
</comment>
<dbReference type="AlphaFoldDB" id="A0A2P2E9W3"/>
<gene>
    <name evidence="7" type="primary">msrA_2</name>
    <name evidence="4" type="synonym">msrA</name>
    <name evidence="7" type="ORF">PbB2_01503</name>
</gene>
<dbReference type="Gene3D" id="3.30.1060.10">
    <property type="entry name" value="Peptide methionine sulphoxide reductase MsrA"/>
    <property type="match status" value="1"/>
</dbReference>
<evidence type="ECO:0000256" key="3">
    <source>
        <dbReference type="ARBA" id="ARBA00048782"/>
    </source>
</evidence>
<dbReference type="OrthoDB" id="4174719at2"/>
<evidence type="ECO:0000256" key="1">
    <source>
        <dbReference type="ARBA" id="ARBA00023002"/>
    </source>
</evidence>
<dbReference type="GO" id="GO:0033744">
    <property type="term" value="F:L-methionine:thioredoxin-disulfide S-oxidoreductase activity"/>
    <property type="evidence" value="ECO:0007669"/>
    <property type="project" value="RHEA"/>
</dbReference>
<evidence type="ECO:0000259" key="6">
    <source>
        <dbReference type="Pfam" id="PF01625"/>
    </source>
</evidence>
<proteinExistence type="inferred from homology"/>
<dbReference type="SUPFAM" id="SSF55068">
    <property type="entry name" value="Peptide methionine sulfoxide reductase"/>
    <property type="match status" value="1"/>
</dbReference>
<evidence type="ECO:0000313" key="8">
    <source>
        <dbReference type="Proteomes" id="UP000245086"/>
    </source>
</evidence>
<dbReference type="PANTHER" id="PTHR43774">
    <property type="entry name" value="PEPTIDE METHIONINE SULFOXIDE REDUCTASE"/>
    <property type="match status" value="1"/>
</dbReference>
<dbReference type="EC" id="1.8.4.11" evidence="4"/>
<dbReference type="EMBL" id="BFBR01000004">
    <property type="protein sequence ID" value="GBF57833.1"/>
    <property type="molecule type" value="Genomic_DNA"/>
</dbReference>
<evidence type="ECO:0000256" key="5">
    <source>
        <dbReference type="SAM" id="SignalP"/>
    </source>
</evidence>
<keyword evidence="5" id="KW-0732">Signal</keyword>
<feature type="chain" id="PRO_5015188534" description="Peptide methionine sulfoxide reductase MsrA" evidence="5">
    <location>
        <begin position="33"/>
        <end position="223"/>
    </location>
</feature>
<dbReference type="PANTHER" id="PTHR43774:SF1">
    <property type="entry name" value="PEPTIDE METHIONINE SULFOXIDE REDUCTASE MSRA 2"/>
    <property type="match status" value="1"/>
</dbReference>
<comment type="caution">
    <text evidence="7">The sequence shown here is derived from an EMBL/GenBank/DDBJ whole genome shotgun (WGS) entry which is preliminary data.</text>
</comment>
<feature type="active site" evidence="4">
    <location>
        <position position="63"/>
    </location>
</feature>
<feature type="signal peptide" evidence="5">
    <location>
        <begin position="1"/>
        <end position="32"/>
    </location>
</feature>
<name>A0A2P2E9W3_9PROT</name>
<reference evidence="7 8" key="1">
    <citation type="journal article" date="2018" name="Genome Announc.">
        <title>Draft Genome Sequence of "Candidatus Phycosocius bacilliformis," an Alphaproteobacterial Ectosymbiont of the Hydrocarbon-Producing Green Alga Botryococcus braunii.</title>
        <authorList>
            <person name="Tanabe Y."/>
            <person name="Yamaguchi H."/>
            <person name="Watanabe M.M."/>
        </authorList>
    </citation>
    <scope>NUCLEOTIDE SEQUENCE [LARGE SCALE GENOMIC DNA]</scope>
    <source>
        <strain evidence="7 8">BOTRYCO-2</strain>
    </source>
</reference>
<sequence>MTHAFHRPVSIAVTLVSLALLTACGTQSRAQADGPKPAPAPTPASASAPAAANLATAIFAGGCFWCMEKPFDQIPGVVATTSGYTGGTLANPTYQQVGRGGTGHFEAVKVTYDPTKVTYQQLLDTYWLQVDPFDASGQFCDKGETYRPAIFVATSQEQAAAEASKQKVFARFQQPIAVQILPAKPFYDAEDYHQDYYQKNPLRYAYYRNGCGRDARLRAVWGQ</sequence>
<dbReference type="Proteomes" id="UP000245086">
    <property type="component" value="Unassembled WGS sequence"/>
</dbReference>
<evidence type="ECO:0000313" key="7">
    <source>
        <dbReference type="EMBL" id="GBF57833.1"/>
    </source>
</evidence>